<dbReference type="AlphaFoldDB" id="A0A3N6LYY8"/>
<evidence type="ECO:0000313" key="11">
    <source>
        <dbReference type="Proteomes" id="UP000273828"/>
    </source>
</evidence>
<evidence type="ECO:0000313" key="10">
    <source>
        <dbReference type="EMBL" id="RQG87923.1"/>
    </source>
</evidence>
<dbReference type="SUPFAM" id="SSF161098">
    <property type="entry name" value="MetI-like"/>
    <property type="match status" value="1"/>
</dbReference>
<keyword evidence="11" id="KW-1185">Reference proteome</keyword>
<dbReference type="PROSITE" id="PS50928">
    <property type="entry name" value="ABC_TM1"/>
    <property type="match status" value="1"/>
</dbReference>
<dbReference type="InterPro" id="IPR035906">
    <property type="entry name" value="MetI-like_sf"/>
</dbReference>
<comment type="caution">
    <text evidence="10">The sequence shown here is derived from an EMBL/GenBank/DDBJ whole genome shotgun (WGS) entry which is preliminary data.</text>
</comment>
<feature type="transmembrane region" description="Helical" evidence="7">
    <location>
        <begin position="69"/>
        <end position="86"/>
    </location>
</feature>
<feature type="transmembrane region" description="Helical" evidence="7">
    <location>
        <begin position="126"/>
        <end position="145"/>
    </location>
</feature>
<feature type="transmembrane region" description="Helical" evidence="7">
    <location>
        <begin position="274"/>
        <end position="294"/>
    </location>
</feature>
<dbReference type="EMBL" id="REFY01000005">
    <property type="protein sequence ID" value="RQG87923.1"/>
    <property type="molecule type" value="Genomic_DNA"/>
</dbReference>
<evidence type="ECO:0000256" key="2">
    <source>
        <dbReference type="ARBA" id="ARBA00022448"/>
    </source>
</evidence>
<keyword evidence="2 7" id="KW-0813">Transport</keyword>
<sequence>MHTMESFETVVPNYSVPPAGRSSSIQTQHESLNDMSTKSLNSVRTKWENALMSVKSRLAGTWFERNRGLLIRLFAVFVGLTIWDLYARGQPDYLFPGLELIFESLVTQFREDDLVGAFMNSMGTMFLGYILAVLVGVPLGLAMGINRHLDVMLNPYINAMYVAPISAMVPIFILIGGPTFEVRVFIVFLFCVFEILIDTYEGVKTTPEGLLEVSESFGASKYYTVRHVIFPHDLPYITAGLRLGMGRAVNGMILAEILIEFVNLGGIIRSWADVFRVSGVLSIVLLLMLVSIILTRLIQLLEKQIIDWEAEK</sequence>
<reference evidence="10 11" key="1">
    <citation type="submission" date="2018-10" db="EMBL/GenBank/DDBJ databases">
        <title>Natrarchaeobius chitinivorans gen. nov., sp. nov., and Natrarchaeobius haloalkaliphilus sp. nov., alkaliphilic, chitin-utilizing haloarchaea from hypersaline alkaline lakes.</title>
        <authorList>
            <person name="Sorokin D.Y."/>
            <person name="Elcheninov A.G."/>
            <person name="Kostrikina N.A."/>
            <person name="Bale N.J."/>
            <person name="Sinninghe Damste J.S."/>
            <person name="Khijniak T.V."/>
            <person name="Kublanov I.V."/>
            <person name="Toshchakov S.V."/>
        </authorList>
    </citation>
    <scope>NUCLEOTIDE SEQUENCE [LARGE SCALE GENOMIC DNA]</scope>
    <source>
        <strain evidence="10 11">AArcht-Sl</strain>
    </source>
</reference>
<keyword evidence="6 7" id="KW-0472">Membrane</keyword>
<feature type="transmembrane region" description="Helical" evidence="7">
    <location>
        <begin position="248"/>
        <end position="268"/>
    </location>
</feature>
<evidence type="ECO:0000256" key="5">
    <source>
        <dbReference type="ARBA" id="ARBA00022989"/>
    </source>
</evidence>
<evidence type="ECO:0000256" key="4">
    <source>
        <dbReference type="ARBA" id="ARBA00022692"/>
    </source>
</evidence>
<feature type="transmembrane region" description="Helical" evidence="7">
    <location>
        <begin position="157"/>
        <end position="176"/>
    </location>
</feature>
<keyword evidence="5 7" id="KW-1133">Transmembrane helix</keyword>
<dbReference type="InterPro" id="IPR000515">
    <property type="entry name" value="MetI-like"/>
</dbReference>
<dbReference type="GO" id="GO:0055085">
    <property type="term" value="P:transmembrane transport"/>
    <property type="evidence" value="ECO:0007669"/>
    <property type="project" value="InterPro"/>
</dbReference>
<gene>
    <name evidence="10" type="ORF">EA462_13760</name>
</gene>
<keyword evidence="4 7" id="KW-0812">Transmembrane</keyword>
<evidence type="ECO:0000256" key="8">
    <source>
        <dbReference type="SAM" id="MobiDB-lite"/>
    </source>
</evidence>
<proteinExistence type="inferred from homology"/>
<dbReference type="Gene3D" id="1.10.3720.10">
    <property type="entry name" value="MetI-like"/>
    <property type="match status" value="1"/>
</dbReference>
<keyword evidence="3" id="KW-1003">Cell membrane</keyword>
<dbReference type="PANTHER" id="PTHR30151:SF41">
    <property type="entry name" value="ABC TRANSPORTER PERMEASE PROTEIN"/>
    <property type="match status" value="1"/>
</dbReference>
<evidence type="ECO:0000256" key="7">
    <source>
        <dbReference type="RuleBase" id="RU363032"/>
    </source>
</evidence>
<name>A0A3N6LYY8_9EURY</name>
<feature type="region of interest" description="Disordered" evidence="8">
    <location>
        <begin position="1"/>
        <end position="33"/>
    </location>
</feature>
<dbReference type="CDD" id="cd06261">
    <property type="entry name" value="TM_PBP2"/>
    <property type="match status" value="1"/>
</dbReference>
<dbReference type="Proteomes" id="UP000273828">
    <property type="component" value="Unassembled WGS sequence"/>
</dbReference>
<feature type="transmembrane region" description="Helical" evidence="7">
    <location>
        <begin position="182"/>
        <end position="200"/>
    </location>
</feature>
<feature type="compositionally biased region" description="Polar residues" evidence="8">
    <location>
        <begin position="21"/>
        <end position="33"/>
    </location>
</feature>
<comment type="similarity">
    <text evidence="7">Belongs to the binding-protein-dependent transport system permease family.</text>
</comment>
<evidence type="ECO:0000256" key="3">
    <source>
        <dbReference type="ARBA" id="ARBA00022475"/>
    </source>
</evidence>
<evidence type="ECO:0000256" key="6">
    <source>
        <dbReference type="ARBA" id="ARBA00023136"/>
    </source>
</evidence>
<feature type="domain" description="ABC transmembrane type-1" evidence="9">
    <location>
        <begin position="118"/>
        <end position="298"/>
    </location>
</feature>
<evidence type="ECO:0000259" key="9">
    <source>
        <dbReference type="PROSITE" id="PS50928"/>
    </source>
</evidence>
<evidence type="ECO:0000256" key="1">
    <source>
        <dbReference type="ARBA" id="ARBA00004651"/>
    </source>
</evidence>
<comment type="subcellular location">
    <subcellularLocation>
        <location evidence="1 7">Cell membrane</location>
        <topology evidence="1 7">Multi-pass membrane protein</topology>
    </subcellularLocation>
</comment>
<dbReference type="Pfam" id="PF00528">
    <property type="entry name" value="BPD_transp_1"/>
    <property type="match status" value="1"/>
</dbReference>
<accession>A0A3N6LYY8</accession>
<organism evidence="10 11">
    <name type="scientific">Natrarchaeobius halalkaliphilus</name>
    <dbReference type="NCBI Taxonomy" id="1679091"/>
    <lineage>
        <taxon>Archaea</taxon>
        <taxon>Methanobacteriati</taxon>
        <taxon>Methanobacteriota</taxon>
        <taxon>Stenosarchaea group</taxon>
        <taxon>Halobacteria</taxon>
        <taxon>Halobacteriales</taxon>
        <taxon>Natrialbaceae</taxon>
        <taxon>Natrarchaeobius</taxon>
    </lineage>
</organism>
<dbReference type="GO" id="GO:0005886">
    <property type="term" value="C:plasma membrane"/>
    <property type="evidence" value="ECO:0007669"/>
    <property type="project" value="UniProtKB-SubCell"/>
</dbReference>
<dbReference type="PANTHER" id="PTHR30151">
    <property type="entry name" value="ALKANE SULFONATE ABC TRANSPORTER-RELATED, MEMBRANE SUBUNIT"/>
    <property type="match status" value="1"/>
</dbReference>
<protein>
    <submittedName>
        <fullName evidence="10">ABC transporter permease</fullName>
    </submittedName>
</protein>